<dbReference type="Pfam" id="PF14487">
    <property type="entry name" value="DarT"/>
    <property type="match status" value="1"/>
</dbReference>
<feature type="active site" description="Proton acceptor" evidence="6">
    <location>
        <position position="108"/>
    </location>
</feature>
<dbReference type="RefSeq" id="WP_166780384.1">
    <property type="nucleotide sequence ID" value="NZ_JAAOYO010000003.1"/>
</dbReference>
<comment type="similarity">
    <text evidence="6">Belongs to the DarT ADP-ribosyltransferase family.</text>
</comment>
<evidence type="ECO:0000256" key="5">
    <source>
        <dbReference type="ARBA" id="ARBA00023125"/>
    </source>
</evidence>
<dbReference type="PROSITE" id="PS52018">
    <property type="entry name" value="DART"/>
    <property type="match status" value="1"/>
</dbReference>
<evidence type="ECO:0000256" key="3">
    <source>
        <dbReference type="ARBA" id="ARBA00022679"/>
    </source>
</evidence>
<name>A0ABX0T8F9_9MICO</name>
<proteinExistence type="inferred from homology"/>
<evidence type="ECO:0000256" key="2">
    <source>
        <dbReference type="ARBA" id="ARBA00022676"/>
    </source>
</evidence>
<evidence type="ECO:0000313" key="10">
    <source>
        <dbReference type="Proteomes" id="UP001318300"/>
    </source>
</evidence>
<keyword evidence="10" id="KW-1185">Reference proteome</keyword>
<evidence type="ECO:0000256" key="4">
    <source>
        <dbReference type="ARBA" id="ARBA00022695"/>
    </source>
</evidence>
<protein>
    <recommendedName>
        <fullName evidence="8">DarT domain-containing protein</fullName>
    </recommendedName>
</protein>
<sequence length="265" mass="28187">MTDECIHGFPIELCDICSPRQRDPEDIIKTPTPRRTRVTTSLRSTPSTPGGKVPEQVLPATRDFGALRAHHVTHIDNLAAIVAEGAILASDQAKPAVDVSSAATREARGAATAPDGSSVAGHVPFTLSPDAGRWDELRSGAEEDRWSDAARRTRATEFVVLVVPTTAFGASVILADTDADDPDVRFAVGPDAATNLLRRTDITDPSMRGVELLAGPRVPMSAVALVGVPNDRVRQQVKAVFAEQGGPAPRVAVFPPWFVPPLPED</sequence>
<comment type="caution">
    <text evidence="9">The sequence shown here is derived from an EMBL/GenBank/DDBJ whole genome shotgun (WGS) entry which is preliminary data.</text>
</comment>
<feature type="region of interest" description="Disordered" evidence="7">
    <location>
        <begin position="24"/>
        <end position="56"/>
    </location>
</feature>
<reference evidence="9 10" key="1">
    <citation type="submission" date="2020-03" db="EMBL/GenBank/DDBJ databases">
        <title>Above-ground endophytic microbial communities from plants in different locations in the United States.</title>
        <authorList>
            <person name="Frank C."/>
        </authorList>
    </citation>
    <scope>NUCLEOTIDE SEQUENCE [LARGE SCALE GENOMIC DNA]</scope>
    <source>
        <strain evidence="9 10">WW7</strain>
    </source>
</reference>
<dbReference type="Proteomes" id="UP001318300">
    <property type="component" value="Unassembled WGS sequence"/>
</dbReference>
<gene>
    <name evidence="9" type="ORF">E9228_001969</name>
</gene>
<keyword evidence="2 6" id="KW-0328">Glycosyltransferase</keyword>
<evidence type="ECO:0000259" key="8">
    <source>
        <dbReference type="PROSITE" id="PS52018"/>
    </source>
</evidence>
<feature type="compositionally biased region" description="Low complexity" evidence="7">
    <location>
        <begin position="38"/>
        <end position="49"/>
    </location>
</feature>
<feature type="domain" description="DarT" evidence="8">
    <location>
        <begin position="67"/>
        <end position="259"/>
    </location>
</feature>
<keyword evidence="1 6" id="KW-1277">Toxin-antitoxin system</keyword>
<dbReference type="EMBL" id="JAAOYO010000003">
    <property type="protein sequence ID" value="NII41322.1"/>
    <property type="molecule type" value="Genomic_DNA"/>
</dbReference>
<keyword evidence="3 6" id="KW-0808">Transferase</keyword>
<feature type="active site" evidence="6">
    <location>
        <position position="211"/>
    </location>
</feature>
<evidence type="ECO:0000256" key="1">
    <source>
        <dbReference type="ARBA" id="ARBA00022649"/>
    </source>
</evidence>
<evidence type="ECO:0000313" key="9">
    <source>
        <dbReference type="EMBL" id="NII41322.1"/>
    </source>
</evidence>
<feature type="binding site" evidence="6">
    <location>
        <begin position="71"/>
        <end position="73"/>
    </location>
    <ligand>
        <name>NAD(+)</name>
        <dbReference type="ChEBI" id="CHEBI:57540"/>
    </ligand>
</feature>
<organism evidence="9 10">
    <name type="scientific">Curtobacterium salicis</name>
    <dbReference type="NCBI Taxonomy" id="1779862"/>
    <lineage>
        <taxon>Bacteria</taxon>
        <taxon>Bacillati</taxon>
        <taxon>Actinomycetota</taxon>
        <taxon>Actinomycetes</taxon>
        <taxon>Micrococcales</taxon>
        <taxon>Microbacteriaceae</taxon>
        <taxon>Curtobacterium</taxon>
    </lineage>
</organism>
<feature type="binding site" evidence="6">
    <location>
        <position position="108"/>
    </location>
    <ligand>
        <name>NAD(+)</name>
        <dbReference type="ChEBI" id="CHEBI:57540"/>
    </ligand>
</feature>
<evidence type="ECO:0000256" key="7">
    <source>
        <dbReference type="SAM" id="MobiDB-lite"/>
    </source>
</evidence>
<dbReference type="InterPro" id="IPR029494">
    <property type="entry name" value="DarT"/>
</dbReference>
<comment type="caution">
    <text evidence="6">Lacks conserved residue(s) required for the propagation of feature annotation.</text>
</comment>
<keyword evidence="4 6" id="KW-0548">Nucleotidyltransferase</keyword>
<comment type="catalytic activity">
    <reaction evidence="6">
        <text>a thymidine in DNA + NAD(+) = an N-(ADP-alpha-D-ribosyl)-thymidine in DNA + nicotinamide + H(+)</text>
        <dbReference type="Rhea" id="RHEA:71651"/>
        <dbReference type="Rhea" id="RHEA-COMP:13556"/>
        <dbReference type="Rhea" id="RHEA-COMP:18051"/>
        <dbReference type="ChEBI" id="CHEBI:15378"/>
        <dbReference type="ChEBI" id="CHEBI:17154"/>
        <dbReference type="ChEBI" id="CHEBI:57540"/>
        <dbReference type="ChEBI" id="CHEBI:137386"/>
        <dbReference type="ChEBI" id="CHEBI:191199"/>
    </reaction>
</comment>
<evidence type="ECO:0000256" key="6">
    <source>
        <dbReference type="PROSITE-ProRule" id="PRU01362"/>
    </source>
</evidence>
<accession>A0ABX0T8F9</accession>
<keyword evidence="5 6" id="KW-0238">DNA-binding</keyword>
<feature type="binding site" evidence="6">
    <location>
        <position position="88"/>
    </location>
    <ligand>
        <name>NAD(+)</name>
        <dbReference type="ChEBI" id="CHEBI:57540"/>
    </ligand>
</feature>